<comment type="catalytic activity">
    <reaction evidence="6">
        <text>Endonucleolytic cleavage of RNA, removing 5'-extranucleotides from tRNA precursor.</text>
        <dbReference type="EC" id="3.1.26.5"/>
    </reaction>
</comment>
<dbReference type="NCBIfam" id="TIGR00188">
    <property type="entry name" value="rnpA"/>
    <property type="match status" value="1"/>
</dbReference>
<keyword evidence="3 6" id="KW-0255">Endonuclease</keyword>
<dbReference type="HAMAP" id="MF_00227">
    <property type="entry name" value="RNase_P"/>
    <property type="match status" value="1"/>
</dbReference>
<dbReference type="Pfam" id="PF00825">
    <property type="entry name" value="Ribonuclease_P"/>
    <property type="match status" value="1"/>
</dbReference>
<dbReference type="InterPro" id="IPR020568">
    <property type="entry name" value="Ribosomal_Su5_D2-typ_SF"/>
</dbReference>
<dbReference type="Proteomes" id="UP000095237">
    <property type="component" value="Unassembled WGS sequence"/>
</dbReference>
<keyword evidence="2 6" id="KW-0540">Nuclease</keyword>
<dbReference type="PANTHER" id="PTHR33992">
    <property type="entry name" value="RIBONUCLEASE P PROTEIN COMPONENT"/>
    <property type="match status" value="1"/>
</dbReference>
<dbReference type="GO" id="GO:0042781">
    <property type="term" value="F:3'-tRNA processing endoribonuclease activity"/>
    <property type="evidence" value="ECO:0007669"/>
    <property type="project" value="TreeGrafter"/>
</dbReference>
<evidence type="ECO:0000256" key="1">
    <source>
        <dbReference type="ARBA" id="ARBA00022694"/>
    </source>
</evidence>
<name>A0A1E5IH28_ENDTX</name>
<proteinExistence type="inferred from homology"/>
<dbReference type="PANTHER" id="PTHR33992:SF1">
    <property type="entry name" value="RIBONUCLEASE P PROTEIN COMPONENT"/>
    <property type="match status" value="1"/>
</dbReference>
<evidence type="ECO:0000256" key="2">
    <source>
        <dbReference type="ARBA" id="ARBA00022722"/>
    </source>
</evidence>
<sequence>MQIENKKNSSGSLFTENSGGKKFSFTYFERLHIQKDFKKVFKNGLRLENKNIKILVYRRNDGRIIRRLGLVTAKRVGASVIRNRTKRRLREVFRTNKHFLEPGLDLIFISRPETALLDYNSLKKIILSLLRSAELYNPE</sequence>
<dbReference type="EC" id="3.1.26.5" evidence="6 7"/>
<keyword evidence="5 6" id="KW-0694">RNA-binding</keyword>
<comment type="function">
    <text evidence="6">RNaseP catalyzes the removal of the 5'-leader sequence from pre-tRNA to produce the mature 5'-terminus. It can also cleave other RNA substrates such as 4.5S RNA. The protein component plays an auxiliary but essential role in vivo by binding to the 5'-leader sequence and broadening the substrate specificity of the ribozyme.</text>
</comment>
<dbReference type="AlphaFoldDB" id="A0A1E5IH28"/>
<organism evidence="8 9">
    <name type="scientific">Endomicrobium trichonymphae</name>
    <dbReference type="NCBI Taxonomy" id="1408204"/>
    <lineage>
        <taxon>Bacteria</taxon>
        <taxon>Pseudomonadati</taxon>
        <taxon>Elusimicrobiota</taxon>
        <taxon>Endomicrobiia</taxon>
        <taxon>Endomicrobiales</taxon>
        <taxon>Endomicrobiaceae</taxon>
        <taxon>Candidatus Endomicrobiellum</taxon>
    </lineage>
</organism>
<keyword evidence="9" id="KW-1185">Reference proteome</keyword>
<evidence type="ECO:0000313" key="9">
    <source>
        <dbReference type="Proteomes" id="UP000095237"/>
    </source>
</evidence>
<evidence type="ECO:0000313" key="8">
    <source>
        <dbReference type="EMBL" id="OEG69806.1"/>
    </source>
</evidence>
<protein>
    <recommendedName>
        <fullName evidence="6 7">Ribonuclease P protein component</fullName>
        <shortName evidence="6">RNase P protein</shortName>
        <shortName evidence="6">RNaseP protein</shortName>
        <ecNumber evidence="6 7">3.1.26.5</ecNumber>
    </recommendedName>
    <alternativeName>
        <fullName evidence="6">Protein C5</fullName>
    </alternativeName>
</protein>
<dbReference type="EMBL" id="LNVX01000557">
    <property type="protein sequence ID" value="OEG69806.1"/>
    <property type="molecule type" value="Genomic_DNA"/>
</dbReference>
<dbReference type="SUPFAM" id="SSF54211">
    <property type="entry name" value="Ribosomal protein S5 domain 2-like"/>
    <property type="match status" value="1"/>
</dbReference>
<dbReference type="GO" id="GO:0004526">
    <property type="term" value="F:ribonuclease P activity"/>
    <property type="evidence" value="ECO:0007669"/>
    <property type="project" value="UniProtKB-UniRule"/>
</dbReference>
<keyword evidence="1 6" id="KW-0819">tRNA processing</keyword>
<reference evidence="8 9" key="1">
    <citation type="submission" date="2015-11" db="EMBL/GenBank/DDBJ databases">
        <title>Evidence for parallel genomic evolution in an endosymbiosis of termite gut flagellates.</title>
        <authorList>
            <person name="Zheng H."/>
        </authorList>
    </citation>
    <scope>NUCLEOTIDE SEQUENCE [LARGE SCALE GENOMIC DNA]</scope>
    <source>
        <strain evidence="8 9">CET450</strain>
    </source>
</reference>
<evidence type="ECO:0000256" key="6">
    <source>
        <dbReference type="HAMAP-Rule" id="MF_00227"/>
    </source>
</evidence>
<comment type="subunit">
    <text evidence="6">Consists of a catalytic RNA component (M1 or rnpB) and a protein subunit.</text>
</comment>
<dbReference type="GO" id="GO:0000049">
    <property type="term" value="F:tRNA binding"/>
    <property type="evidence" value="ECO:0007669"/>
    <property type="project" value="UniProtKB-UniRule"/>
</dbReference>
<dbReference type="Gene3D" id="3.30.230.10">
    <property type="match status" value="1"/>
</dbReference>
<evidence type="ECO:0000256" key="5">
    <source>
        <dbReference type="ARBA" id="ARBA00022884"/>
    </source>
</evidence>
<evidence type="ECO:0000256" key="4">
    <source>
        <dbReference type="ARBA" id="ARBA00022801"/>
    </source>
</evidence>
<gene>
    <name evidence="6" type="primary">rnpA</name>
    <name evidence="8" type="ORF">ATZ36_07430</name>
</gene>
<evidence type="ECO:0000256" key="3">
    <source>
        <dbReference type="ARBA" id="ARBA00022759"/>
    </source>
</evidence>
<dbReference type="GO" id="GO:0030677">
    <property type="term" value="C:ribonuclease P complex"/>
    <property type="evidence" value="ECO:0007669"/>
    <property type="project" value="TreeGrafter"/>
</dbReference>
<evidence type="ECO:0000256" key="7">
    <source>
        <dbReference type="NCBIfam" id="TIGR00188"/>
    </source>
</evidence>
<accession>A0A1E5IH28</accession>
<dbReference type="InterPro" id="IPR014721">
    <property type="entry name" value="Ribsml_uS5_D2-typ_fold_subgr"/>
</dbReference>
<dbReference type="GO" id="GO:0001682">
    <property type="term" value="P:tRNA 5'-leader removal"/>
    <property type="evidence" value="ECO:0007669"/>
    <property type="project" value="UniProtKB-UniRule"/>
</dbReference>
<comment type="similarity">
    <text evidence="6">Belongs to the RnpA family.</text>
</comment>
<dbReference type="InterPro" id="IPR000100">
    <property type="entry name" value="RNase_P"/>
</dbReference>
<comment type="caution">
    <text evidence="8">The sequence shown here is derived from an EMBL/GenBank/DDBJ whole genome shotgun (WGS) entry which is preliminary data.</text>
</comment>
<keyword evidence="4 6" id="KW-0378">Hydrolase</keyword>